<dbReference type="PANTHER" id="PTHR43377">
    <property type="entry name" value="BILIVERDIN REDUCTASE A"/>
    <property type="match status" value="1"/>
</dbReference>
<dbReference type="GO" id="GO:0000166">
    <property type="term" value="F:nucleotide binding"/>
    <property type="evidence" value="ECO:0007669"/>
    <property type="project" value="InterPro"/>
</dbReference>
<dbReference type="InterPro" id="IPR004104">
    <property type="entry name" value="Gfo/Idh/MocA-like_OxRdtase_C"/>
</dbReference>
<dbReference type="SUPFAM" id="SSF51735">
    <property type="entry name" value="NAD(P)-binding Rossmann-fold domains"/>
    <property type="match status" value="1"/>
</dbReference>
<evidence type="ECO:0000259" key="1">
    <source>
        <dbReference type="Pfam" id="PF01408"/>
    </source>
</evidence>
<dbReference type="Gene3D" id="3.30.360.10">
    <property type="entry name" value="Dihydrodipicolinate Reductase, domain 2"/>
    <property type="match status" value="1"/>
</dbReference>
<protein>
    <submittedName>
        <fullName evidence="3">Oxidoreductase family protein</fullName>
    </submittedName>
</protein>
<accession>A0A318S7E8</accession>
<comment type="caution">
    <text evidence="3">The sequence shown here is derived from an EMBL/GenBank/DDBJ whole genome shotgun (WGS) entry which is preliminary data.</text>
</comment>
<keyword evidence="4" id="KW-1185">Reference proteome</keyword>
<feature type="domain" description="Gfo/Idh/MocA-like oxidoreductase C-terminal" evidence="2">
    <location>
        <begin position="142"/>
        <end position="396"/>
    </location>
</feature>
<gene>
    <name evidence="3" type="ORF">DES52_104107</name>
</gene>
<dbReference type="AlphaFoldDB" id="A0A318S7E8"/>
<dbReference type="EMBL" id="QJSX01000004">
    <property type="protein sequence ID" value="PYE54836.1"/>
    <property type="molecule type" value="Genomic_DNA"/>
</dbReference>
<evidence type="ECO:0000259" key="2">
    <source>
        <dbReference type="Pfam" id="PF02894"/>
    </source>
</evidence>
<dbReference type="OrthoDB" id="9781031at2"/>
<dbReference type="Proteomes" id="UP000248326">
    <property type="component" value="Unassembled WGS sequence"/>
</dbReference>
<sequence>MPPVTAVLLGAGNRGADVYGAWALAHPESLRIVAVAEPDDAKRATFAASHGIPSEGQFARWHDLLARPKLADAAIVALPDREHEASGQATLRAGYHTMLEKPIASTLDGTRRVVDAARNADVVLMLGYVLRYTPFFRAVRDVVRSGRLGDVVNLEWRENVHALHFAHSYVRGNWRREVDSSPMLLAKASHDLDLLTWITGRRIERLSSFASLLHFREEHAPPGAPQRCLDGCPVADACPFYAPKTYLTQSVGWPTSVISPDPSFEAREQALQTGPYGRCVYRSDNDVVDHQVVAFQFDSGASGTLTVHGHSAVEGRTLRIDGMKATLRGTFTGASQEITIQDHDEASFRGGAQPEVVPITAPTGMSGGGHGGGDDGLMHTFVGAVRSGSPLPLDLEVESHVLAFAAEDARRSGRVVTL</sequence>
<dbReference type="Pfam" id="PF02894">
    <property type="entry name" value="GFO_IDH_MocA_C"/>
    <property type="match status" value="1"/>
</dbReference>
<reference evidence="3 4" key="1">
    <citation type="submission" date="2018-06" db="EMBL/GenBank/DDBJ databases">
        <title>Genomic Encyclopedia of Type Strains, Phase IV (KMG-IV): sequencing the most valuable type-strain genomes for metagenomic binning, comparative biology and taxonomic classification.</title>
        <authorList>
            <person name="Goeker M."/>
        </authorList>
    </citation>
    <scope>NUCLEOTIDE SEQUENCE [LARGE SCALE GENOMIC DNA]</scope>
    <source>
        <strain evidence="3 4">DSM 18048</strain>
    </source>
</reference>
<organism evidence="3 4">
    <name type="scientific">Deinococcus yavapaiensis KR-236</name>
    <dbReference type="NCBI Taxonomy" id="694435"/>
    <lineage>
        <taxon>Bacteria</taxon>
        <taxon>Thermotogati</taxon>
        <taxon>Deinococcota</taxon>
        <taxon>Deinococci</taxon>
        <taxon>Deinococcales</taxon>
        <taxon>Deinococcaceae</taxon>
        <taxon>Deinococcus</taxon>
    </lineage>
</organism>
<proteinExistence type="predicted"/>
<dbReference type="InterPro" id="IPR051450">
    <property type="entry name" value="Gfo/Idh/MocA_Oxidoreductases"/>
</dbReference>
<dbReference type="InterPro" id="IPR000683">
    <property type="entry name" value="Gfo/Idh/MocA-like_OxRdtase_N"/>
</dbReference>
<evidence type="ECO:0000313" key="3">
    <source>
        <dbReference type="EMBL" id="PYE54836.1"/>
    </source>
</evidence>
<dbReference type="Gene3D" id="3.40.50.720">
    <property type="entry name" value="NAD(P)-binding Rossmann-like Domain"/>
    <property type="match status" value="1"/>
</dbReference>
<dbReference type="Pfam" id="PF01408">
    <property type="entry name" value="GFO_IDH_MocA"/>
    <property type="match status" value="1"/>
</dbReference>
<evidence type="ECO:0000313" key="4">
    <source>
        <dbReference type="Proteomes" id="UP000248326"/>
    </source>
</evidence>
<dbReference type="InterPro" id="IPR036291">
    <property type="entry name" value="NAD(P)-bd_dom_sf"/>
</dbReference>
<dbReference type="SUPFAM" id="SSF55347">
    <property type="entry name" value="Glyceraldehyde-3-phosphate dehydrogenase-like, C-terminal domain"/>
    <property type="match status" value="1"/>
</dbReference>
<dbReference type="PANTHER" id="PTHR43377:SF2">
    <property type="entry name" value="BINDING ROSSMANN FOLD OXIDOREDUCTASE, PUTATIVE (AFU_ORTHOLOGUE AFUA_4G00560)-RELATED"/>
    <property type="match status" value="1"/>
</dbReference>
<dbReference type="RefSeq" id="WP_110885955.1">
    <property type="nucleotide sequence ID" value="NZ_QJSX01000004.1"/>
</dbReference>
<name>A0A318S7E8_9DEIO</name>
<feature type="domain" description="Gfo/Idh/MocA-like oxidoreductase N-terminal" evidence="1">
    <location>
        <begin position="6"/>
        <end position="128"/>
    </location>
</feature>